<gene>
    <name evidence="2" type="ORF">CAL28_09770</name>
</gene>
<name>A0A261UEX9_9BORD</name>
<keyword evidence="1" id="KW-0472">Membrane</keyword>
<dbReference type="Proteomes" id="UP000215767">
    <property type="component" value="Unassembled WGS sequence"/>
</dbReference>
<dbReference type="AlphaFoldDB" id="A0A261UEX9"/>
<organism evidence="2 3">
    <name type="scientific">Bordetella genomosp. 11</name>
    <dbReference type="NCBI Taxonomy" id="1416808"/>
    <lineage>
        <taxon>Bacteria</taxon>
        <taxon>Pseudomonadati</taxon>
        <taxon>Pseudomonadota</taxon>
        <taxon>Betaproteobacteria</taxon>
        <taxon>Burkholderiales</taxon>
        <taxon>Alcaligenaceae</taxon>
        <taxon>Bordetella</taxon>
    </lineage>
</organism>
<evidence type="ECO:0008006" key="4">
    <source>
        <dbReference type="Google" id="ProtNLM"/>
    </source>
</evidence>
<reference evidence="3" key="1">
    <citation type="submission" date="2017-05" db="EMBL/GenBank/DDBJ databases">
        <title>Complete and WGS of Bordetella genogroups.</title>
        <authorList>
            <person name="Spilker T."/>
            <person name="Lipuma J."/>
        </authorList>
    </citation>
    <scope>NUCLEOTIDE SEQUENCE [LARGE SCALE GENOMIC DNA]</scope>
    <source>
        <strain evidence="3">AU8856</strain>
    </source>
</reference>
<dbReference type="RefSeq" id="WP_094841207.1">
    <property type="nucleotide sequence ID" value="NZ_NEVS01000004.1"/>
</dbReference>
<evidence type="ECO:0000256" key="1">
    <source>
        <dbReference type="SAM" id="Phobius"/>
    </source>
</evidence>
<feature type="transmembrane region" description="Helical" evidence="1">
    <location>
        <begin position="37"/>
        <end position="55"/>
    </location>
</feature>
<evidence type="ECO:0000313" key="3">
    <source>
        <dbReference type="Proteomes" id="UP000215767"/>
    </source>
</evidence>
<keyword evidence="1" id="KW-1133">Transmembrane helix</keyword>
<dbReference type="EMBL" id="NEVS01000004">
    <property type="protein sequence ID" value="OZI59780.1"/>
    <property type="molecule type" value="Genomic_DNA"/>
</dbReference>
<keyword evidence="3" id="KW-1185">Reference proteome</keyword>
<comment type="caution">
    <text evidence="2">The sequence shown here is derived from an EMBL/GenBank/DDBJ whole genome shotgun (WGS) entry which is preliminary data.</text>
</comment>
<keyword evidence="1" id="KW-0812">Transmembrane</keyword>
<proteinExistence type="predicted"/>
<protein>
    <recommendedName>
        <fullName evidence="4">DUF4175 domain-containing protein</fullName>
    </recommendedName>
</protein>
<evidence type="ECO:0000313" key="2">
    <source>
        <dbReference type="EMBL" id="OZI59780.1"/>
    </source>
</evidence>
<accession>A0A261UEX9</accession>
<sequence length="64" mass="7186">MAGSRKFWFVWRTPSILLLLTVFGLLAALLGSEAWHWASWAALAAPVAVILFHTLRRQRPPQAS</sequence>
<feature type="transmembrane region" description="Helical" evidence="1">
    <location>
        <begin position="7"/>
        <end position="31"/>
    </location>
</feature>